<dbReference type="InterPro" id="IPR018060">
    <property type="entry name" value="HTH_AraC"/>
</dbReference>
<sequence>MSSQRGSLMSTTPSTRSVAEKSSAVRSSSSTERSTPLLAADESLIARLAELAPAQGPNDVGGWTGLTIHRVCGPALLYRAEFCALSVGFVVQTRGAVAYAVAAGGSNVDLQITAASVVHPAFYCVLPIDPQLVRTISSSMYPLSIAGGRADPSGEAAVSTLDDELMNTLAGFLASLSSSCDRRVLTPLRMSETVYRMLQGEQRTRLLRLAADELLRNPIAAALSHISNDLAEPLSVKALAVRAHMSPSAFSRAFREGTGRAPYQYIKDCRLDRARELLDDRTLGVATVAGAFGYGSVSHFIKEFHRRFGSTPGEYAEISGQRFHWPSTCRQERSHSVGVPTAYLDRRERSP</sequence>
<name>A0ABX2JRN9_9MYCO</name>
<feature type="domain" description="HTH araC/xylS-type" evidence="5">
    <location>
        <begin position="220"/>
        <end position="318"/>
    </location>
</feature>
<gene>
    <name evidence="6" type="ORF">FEG63_01155</name>
</gene>
<evidence type="ECO:0000313" key="6">
    <source>
        <dbReference type="EMBL" id="NTY58157.1"/>
    </source>
</evidence>
<organism evidence="6 7">
    <name type="scientific">Mycolicibacterium sphagni</name>
    <dbReference type="NCBI Taxonomy" id="1786"/>
    <lineage>
        <taxon>Bacteria</taxon>
        <taxon>Bacillati</taxon>
        <taxon>Actinomycetota</taxon>
        <taxon>Actinomycetes</taxon>
        <taxon>Mycobacteriales</taxon>
        <taxon>Mycobacteriaceae</taxon>
        <taxon>Mycolicibacterium</taxon>
    </lineage>
</organism>
<dbReference type="InterPro" id="IPR009594">
    <property type="entry name" value="Tscrpt_reg_HTH_AraC_N"/>
</dbReference>
<feature type="compositionally biased region" description="Low complexity" evidence="4">
    <location>
        <begin position="20"/>
        <end position="35"/>
    </location>
</feature>
<keyword evidence="7" id="KW-1185">Reference proteome</keyword>
<feature type="compositionally biased region" description="Polar residues" evidence="4">
    <location>
        <begin position="1"/>
        <end position="16"/>
    </location>
</feature>
<evidence type="ECO:0000256" key="2">
    <source>
        <dbReference type="ARBA" id="ARBA00023125"/>
    </source>
</evidence>
<dbReference type="InterPro" id="IPR020449">
    <property type="entry name" value="Tscrpt_reg_AraC-type_HTH"/>
</dbReference>
<evidence type="ECO:0000256" key="3">
    <source>
        <dbReference type="ARBA" id="ARBA00023163"/>
    </source>
</evidence>
<dbReference type="PRINTS" id="PR00032">
    <property type="entry name" value="HTHARAC"/>
</dbReference>
<dbReference type="InterPro" id="IPR009057">
    <property type="entry name" value="Homeodomain-like_sf"/>
</dbReference>
<dbReference type="PROSITE" id="PS01124">
    <property type="entry name" value="HTH_ARAC_FAMILY_2"/>
    <property type="match status" value="1"/>
</dbReference>
<dbReference type="Proteomes" id="UP000708347">
    <property type="component" value="Unassembled WGS sequence"/>
</dbReference>
<reference evidence="6 7" key="1">
    <citation type="submission" date="2019-05" db="EMBL/GenBank/DDBJ databases">
        <title>Mycolicibacterium sphagni ENV482 genome assembly.</title>
        <authorList>
            <person name="Chen W."/>
            <person name="Faulkner N.W."/>
            <person name="Hyman M.R."/>
        </authorList>
    </citation>
    <scope>NUCLEOTIDE SEQUENCE [LARGE SCALE GENOMIC DNA]</scope>
    <source>
        <strain evidence="6 7">ENV482</strain>
    </source>
</reference>
<feature type="region of interest" description="Disordered" evidence="4">
    <location>
        <begin position="1"/>
        <end position="35"/>
    </location>
</feature>
<evidence type="ECO:0000256" key="4">
    <source>
        <dbReference type="SAM" id="MobiDB-lite"/>
    </source>
</evidence>
<evidence type="ECO:0000259" key="5">
    <source>
        <dbReference type="PROSITE" id="PS01124"/>
    </source>
</evidence>
<dbReference type="EMBL" id="VBSB01000002">
    <property type="protein sequence ID" value="NTY58157.1"/>
    <property type="molecule type" value="Genomic_DNA"/>
</dbReference>
<evidence type="ECO:0000313" key="7">
    <source>
        <dbReference type="Proteomes" id="UP000708347"/>
    </source>
</evidence>
<keyword evidence="1" id="KW-0805">Transcription regulation</keyword>
<protein>
    <submittedName>
        <fullName evidence="6">AraC family transcriptional regulator</fullName>
    </submittedName>
</protein>
<dbReference type="SMART" id="SM00342">
    <property type="entry name" value="HTH_ARAC"/>
    <property type="match status" value="1"/>
</dbReference>
<keyword evidence="3" id="KW-0804">Transcription</keyword>
<evidence type="ECO:0000256" key="1">
    <source>
        <dbReference type="ARBA" id="ARBA00023015"/>
    </source>
</evidence>
<keyword evidence="2" id="KW-0238">DNA-binding</keyword>
<dbReference type="PANTHER" id="PTHR43436">
    <property type="entry name" value="ARAC-FAMILY TRANSCRIPTIONAL REGULATOR"/>
    <property type="match status" value="1"/>
</dbReference>
<dbReference type="Pfam" id="PF12833">
    <property type="entry name" value="HTH_18"/>
    <property type="match status" value="1"/>
</dbReference>
<dbReference type="Gene3D" id="1.10.10.60">
    <property type="entry name" value="Homeodomain-like"/>
    <property type="match status" value="2"/>
</dbReference>
<comment type="caution">
    <text evidence="6">The sequence shown here is derived from an EMBL/GenBank/DDBJ whole genome shotgun (WGS) entry which is preliminary data.</text>
</comment>
<accession>A0ABX2JRN9</accession>
<dbReference type="PANTHER" id="PTHR43436:SF1">
    <property type="entry name" value="TRANSCRIPTIONAL REGULATORY PROTEIN"/>
    <property type="match status" value="1"/>
</dbReference>
<proteinExistence type="predicted"/>
<dbReference type="SUPFAM" id="SSF46689">
    <property type="entry name" value="Homeodomain-like"/>
    <property type="match status" value="2"/>
</dbReference>
<dbReference type="Pfam" id="PF06719">
    <property type="entry name" value="AraC_N"/>
    <property type="match status" value="1"/>
</dbReference>